<keyword evidence="2" id="KW-0597">Phosphoprotein</keyword>
<dbReference type="InterPro" id="IPR051499">
    <property type="entry name" value="Phosducin-like_reg"/>
</dbReference>
<evidence type="ECO:0000313" key="5">
    <source>
        <dbReference type="EMBL" id="MDE49044.1"/>
    </source>
</evidence>
<dbReference type="InterPro" id="IPR023196">
    <property type="entry name" value="Phosducin_N_dom_sf"/>
</dbReference>
<dbReference type="Gene3D" id="3.40.30.10">
    <property type="entry name" value="Glutaredoxin"/>
    <property type="match status" value="1"/>
</dbReference>
<accession>A0A6G1SEW8</accession>
<name>A0A6G1SEW8_9ACAR</name>
<dbReference type="GO" id="GO:0008277">
    <property type="term" value="P:regulation of G protein-coupled receptor signaling pathway"/>
    <property type="evidence" value="ECO:0007669"/>
    <property type="project" value="InterPro"/>
</dbReference>
<proteinExistence type="inferred from homology"/>
<evidence type="ECO:0000259" key="4">
    <source>
        <dbReference type="Pfam" id="PF02114"/>
    </source>
</evidence>
<dbReference type="CDD" id="cd02987">
    <property type="entry name" value="Phd_like_Phd"/>
    <property type="match status" value="1"/>
</dbReference>
<dbReference type="PANTHER" id="PTHR46052">
    <property type="entry name" value="PHOSDUCIN-LIKE PROTEIN"/>
    <property type="match status" value="1"/>
</dbReference>
<dbReference type="PANTHER" id="PTHR46052:SF1">
    <property type="entry name" value="PHOSDUCIN-LIKE PROTEIN"/>
    <property type="match status" value="1"/>
</dbReference>
<dbReference type="AlphaFoldDB" id="A0A6G1SEW8"/>
<protein>
    <submittedName>
        <fullName evidence="5">Phosducin-like protein</fullName>
    </submittedName>
</protein>
<organism evidence="5">
    <name type="scientific">Aceria tosichella</name>
    <name type="common">wheat curl mite</name>
    <dbReference type="NCBI Taxonomy" id="561515"/>
    <lineage>
        <taxon>Eukaryota</taxon>
        <taxon>Metazoa</taxon>
        <taxon>Ecdysozoa</taxon>
        <taxon>Arthropoda</taxon>
        <taxon>Chelicerata</taxon>
        <taxon>Arachnida</taxon>
        <taxon>Acari</taxon>
        <taxon>Acariformes</taxon>
        <taxon>Trombidiformes</taxon>
        <taxon>Prostigmata</taxon>
        <taxon>Eupodina</taxon>
        <taxon>Eriophyoidea</taxon>
        <taxon>Eriophyidae</taxon>
        <taxon>Eriophyinae</taxon>
        <taxon>Aceriini</taxon>
        <taxon>Aceria</taxon>
    </lineage>
</organism>
<evidence type="ECO:0000256" key="3">
    <source>
        <dbReference type="SAM" id="MobiDB-lite"/>
    </source>
</evidence>
<dbReference type="InterPro" id="IPR001200">
    <property type="entry name" value="Phosducin"/>
</dbReference>
<dbReference type="Pfam" id="PF02114">
    <property type="entry name" value="Phosducin"/>
    <property type="match status" value="1"/>
</dbReference>
<dbReference type="Gene3D" id="1.10.168.10">
    <property type="entry name" value="Phosducin, domain 2"/>
    <property type="match status" value="1"/>
</dbReference>
<sequence>MSTIEDKILDGPRVHYCDADDDDIRTGEDAGLDLDDPDVVATRNDVSSLFVRPDQESSLRNGSASHRMRSQGYSMNTGPKGVIADHRKHSLSKSSSKVDDSDLDEEFKELLNDDSIIKSMAERRIAQLINLPSFGSVFRLATGSELLDAIDKENPNVLIVVHIYARFSRPCAKVDKCLDILANEFKQIKFVTLDASAAGLSDNFKENGVPALLAYRGGNLVKSLVQLEDLLDKDFEAAQLRELLIDNEIIR</sequence>
<feature type="domain" description="Phosducin" evidence="4">
    <location>
        <begin position="120"/>
        <end position="244"/>
    </location>
</feature>
<dbReference type="SUPFAM" id="SSF52833">
    <property type="entry name" value="Thioredoxin-like"/>
    <property type="match status" value="1"/>
</dbReference>
<comment type="similarity">
    <text evidence="1">Belongs to the phosducin family.</text>
</comment>
<feature type="region of interest" description="Disordered" evidence="3">
    <location>
        <begin position="51"/>
        <end position="99"/>
    </location>
</feature>
<dbReference type="InterPro" id="IPR024253">
    <property type="entry name" value="Phosducin_thioredoxin-like_dom"/>
</dbReference>
<gene>
    <name evidence="5" type="ORF">g.15720</name>
</gene>
<evidence type="ECO:0000256" key="2">
    <source>
        <dbReference type="ARBA" id="ARBA00022553"/>
    </source>
</evidence>
<dbReference type="InterPro" id="IPR036249">
    <property type="entry name" value="Thioredoxin-like_sf"/>
</dbReference>
<evidence type="ECO:0000256" key="1">
    <source>
        <dbReference type="ARBA" id="ARBA00009686"/>
    </source>
</evidence>
<reference evidence="5" key="1">
    <citation type="submission" date="2018-10" db="EMBL/GenBank/DDBJ databases">
        <title>Transcriptome assembly of Aceria tosichella (Wheat curl mite) Type 2.</title>
        <authorList>
            <person name="Scully E.D."/>
            <person name="Geib S.M."/>
            <person name="Palmer N.A."/>
            <person name="Gupta A.K."/>
            <person name="Sarath G."/>
            <person name="Tatineni S."/>
        </authorList>
    </citation>
    <scope>NUCLEOTIDE SEQUENCE</scope>
    <source>
        <strain evidence="5">LincolnNE</strain>
    </source>
</reference>
<dbReference type="EMBL" id="GGYP01004273">
    <property type="protein sequence ID" value="MDE49044.1"/>
    <property type="molecule type" value="Transcribed_RNA"/>
</dbReference>